<name>A0A061S0F4_9CHLO</name>
<gene>
    <name evidence="2" type="ORF">TSPGSL018_17018</name>
</gene>
<feature type="transmembrane region" description="Helical" evidence="1">
    <location>
        <begin position="20"/>
        <end position="42"/>
    </location>
</feature>
<dbReference type="AlphaFoldDB" id="A0A061S0F4"/>
<keyword evidence="1" id="KW-0472">Membrane</keyword>
<accession>A0A061S0F4</accession>
<proteinExistence type="predicted"/>
<reference evidence="2" key="1">
    <citation type="submission" date="2014-05" db="EMBL/GenBank/DDBJ databases">
        <title>The transcriptome of the halophilic microalga Tetraselmis sp. GSL018 isolated from the Great Salt Lake, Utah.</title>
        <authorList>
            <person name="Jinkerson R.E."/>
            <person name="D'Adamo S."/>
            <person name="Posewitz M.C."/>
        </authorList>
    </citation>
    <scope>NUCLEOTIDE SEQUENCE</scope>
    <source>
        <strain evidence="2">GSL018</strain>
    </source>
</reference>
<organism evidence="2">
    <name type="scientific">Tetraselmis sp. GSL018</name>
    <dbReference type="NCBI Taxonomy" id="582737"/>
    <lineage>
        <taxon>Eukaryota</taxon>
        <taxon>Viridiplantae</taxon>
        <taxon>Chlorophyta</taxon>
        <taxon>core chlorophytes</taxon>
        <taxon>Chlorodendrophyceae</taxon>
        <taxon>Chlorodendrales</taxon>
        <taxon>Chlorodendraceae</taxon>
        <taxon>Tetraselmis</taxon>
    </lineage>
</organism>
<evidence type="ECO:0000256" key="1">
    <source>
        <dbReference type="SAM" id="Phobius"/>
    </source>
</evidence>
<protein>
    <submittedName>
        <fullName evidence="2">Uncharacterized protein</fullName>
    </submittedName>
</protein>
<sequence>MGRAGNPEPKYRQSRKGRSVERWAMTSVGVCLLAVVVAYSGWQTFLLGEKGV</sequence>
<evidence type="ECO:0000313" key="2">
    <source>
        <dbReference type="EMBL" id="JAC77698.1"/>
    </source>
</evidence>
<keyword evidence="1" id="KW-1133">Transmembrane helix</keyword>
<keyword evidence="1" id="KW-0812">Transmembrane</keyword>
<dbReference type="EMBL" id="GBEZ01007791">
    <property type="protein sequence ID" value="JAC77698.1"/>
    <property type="molecule type" value="Transcribed_RNA"/>
</dbReference>